<protein>
    <submittedName>
        <fullName evidence="2">Uncharacterized protein</fullName>
    </submittedName>
</protein>
<feature type="region of interest" description="Disordered" evidence="1">
    <location>
        <begin position="111"/>
        <end position="142"/>
    </location>
</feature>
<evidence type="ECO:0000256" key="1">
    <source>
        <dbReference type="SAM" id="MobiDB-lite"/>
    </source>
</evidence>
<accession>A0ABQ8GSU2</accession>
<name>A0ABQ8GSU2_9PEZI</name>
<evidence type="ECO:0000313" key="2">
    <source>
        <dbReference type="EMBL" id="KAH7063561.1"/>
    </source>
</evidence>
<feature type="compositionally biased region" description="Basic residues" evidence="1">
    <location>
        <begin position="123"/>
        <end position="134"/>
    </location>
</feature>
<proteinExistence type="predicted"/>
<comment type="caution">
    <text evidence="2">The sequence shown here is derived from an EMBL/GenBank/DDBJ whole genome shotgun (WGS) entry which is preliminary data.</text>
</comment>
<organism evidence="2 3">
    <name type="scientific">Macrophomina phaseolina</name>
    <dbReference type="NCBI Taxonomy" id="35725"/>
    <lineage>
        <taxon>Eukaryota</taxon>
        <taxon>Fungi</taxon>
        <taxon>Dikarya</taxon>
        <taxon>Ascomycota</taxon>
        <taxon>Pezizomycotina</taxon>
        <taxon>Dothideomycetes</taxon>
        <taxon>Dothideomycetes incertae sedis</taxon>
        <taxon>Botryosphaeriales</taxon>
        <taxon>Botryosphaeriaceae</taxon>
        <taxon>Macrophomina</taxon>
    </lineage>
</organism>
<reference evidence="2 3" key="1">
    <citation type="journal article" date="2021" name="Nat. Commun.">
        <title>Genetic determinants of endophytism in the Arabidopsis root mycobiome.</title>
        <authorList>
            <person name="Mesny F."/>
            <person name="Miyauchi S."/>
            <person name="Thiergart T."/>
            <person name="Pickel B."/>
            <person name="Atanasova L."/>
            <person name="Karlsson M."/>
            <person name="Huettel B."/>
            <person name="Barry K.W."/>
            <person name="Haridas S."/>
            <person name="Chen C."/>
            <person name="Bauer D."/>
            <person name="Andreopoulos W."/>
            <person name="Pangilinan J."/>
            <person name="LaButti K."/>
            <person name="Riley R."/>
            <person name="Lipzen A."/>
            <person name="Clum A."/>
            <person name="Drula E."/>
            <person name="Henrissat B."/>
            <person name="Kohler A."/>
            <person name="Grigoriev I.V."/>
            <person name="Martin F.M."/>
            <person name="Hacquard S."/>
        </authorList>
    </citation>
    <scope>NUCLEOTIDE SEQUENCE [LARGE SCALE GENOMIC DNA]</scope>
    <source>
        <strain evidence="2 3">MPI-SDFR-AT-0080</strain>
    </source>
</reference>
<gene>
    <name evidence="2" type="ORF">B0J12DRAFT_172662</name>
</gene>
<keyword evidence="3" id="KW-1185">Reference proteome</keyword>
<evidence type="ECO:0000313" key="3">
    <source>
        <dbReference type="Proteomes" id="UP000774617"/>
    </source>
</evidence>
<sequence length="334" mass="36746">MIRDKFDEYLVHSRGCLYRVIQQLIFSSSSRRLVTSSRRKSALLLPDVNTDKKQHQQDLAAMSVGEFGICERGRESELFLVTPLVLRDHAEILILSPQSAEVHKQRLAARNRVSRSQDSVFPPKKHNSHSHAHPHYPPTPTNHSSTMYLKALLTTTLLSASTLVLAHTKPDPNVDVSVFELRVFSNETAIDGKPIVAKNGLLAVNTASEANCTDGVKYEATTFTQFLIGLTTYNPGGNAQTIYVGTNGQNLQVAAPGAAPAEEQVPTGFRQIVHWDDKLLQFRGAGFQACPRSNFDEWIVSVQPGALPTTPECNIFDAVIVPKEAATAPKCTYN</sequence>
<dbReference type="Proteomes" id="UP000774617">
    <property type="component" value="Unassembled WGS sequence"/>
</dbReference>
<dbReference type="EMBL" id="JAGTJR010000002">
    <property type="protein sequence ID" value="KAH7063561.1"/>
    <property type="molecule type" value="Genomic_DNA"/>
</dbReference>